<name>A0A1C6HM90_9FIRM</name>
<accession>A0A1C6HM90</accession>
<protein>
    <recommendedName>
        <fullName evidence="2">IrrE N-terminal-like domain-containing protein</fullName>
    </recommendedName>
</protein>
<reference evidence="1" key="1">
    <citation type="submission" date="2015-09" db="EMBL/GenBank/DDBJ databases">
        <authorList>
            <consortium name="Pathogen Informatics"/>
        </authorList>
    </citation>
    <scope>NUCLEOTIDE SEQUENCE</scope>
    <source>
        <strain evidence="1">2789STDY5834896</strain>
    </source>
</reference>
<gene>
    <name evidence="1" type="ORF">SAMEA3545359_00924</name>
</gene>
<proteinExistence type="predicted"/>
<evidence type="ECO:0008006" key="2">
    <source>
        <dbReference type="Google" id="ProtNLM"/>
    </source>
</evidence>
<dbReference type="EMBL" id="FMHG01000001">
    <property type="protein sequence ID" value="SCJ58520.1"/>
    <property type="molecule type" value="Genomic_DNA"/>
</dbReference>
<organism evidence="1">
    <name type="scientific">uncultured Anaerotruncus sp</name>
    <dbReference type="NCBI Taxonomy" id="905011"/>
    <lineage>
        <taxon>Bacteria</taxon>
        <taxon>Bacillati</taxon>
        <taxon>Bacillota</taxon>
        <taxon>Clostridia</taxon>
        <taxon>Eubacteriales</taxon>
        <taxon>Oscillospiraceae</taxon>
        <taxon>Anaerotruncus</taxon>
        <taxon>environmental samples</taxon>
    </lineage>
</organism>
<dbReference type="AlphaFoldDB" id="A0A1C6HM90"/>
<evidence type="ECO:0000313" key="1">
    <source>
        <dbReference type="EMBL" id="SCJ58520.1"/>
    </source>
</evidence>
<sequence length="141" mass="15635">MDATSLLVELYCQAYADGISVFSRYPVGELGAATIEMNGRYAVFIDDEQFGTAADELCALAHECGHVHTGATHAVASPYDLIERHEYRADRWAIHQLLPPERLQKALGSGGECWQLAEELGLPQHFICKAIDLYRAEGRLQ</sequence>